<dbReference type="RefSeq" id="WP_203378747.1">
    <property type="nucleotide sequence ID" value="NZ_JAENHP010000008.1"/>
</dbReference>
<protein>
    <submittedName>
        <fullName evidence="3">Uncharacterized protein</fullName>
    </submittedName>
</protein>
<keyword evidence="2" id="KW-0472">Membrane</keyword>
<reference evidence="3 4" key="1">
    <citation type="submission" date="2021-01" db="EMBL/GenBank/DDBJ databases">
        <title>Actinoplanes sp. nov. LDG1-06 isolated from lichen.</title>
        <authorList>
            <person name="Saeng-In P."/>
            <person name="Phongsopitanun W."/>
            <person name="Kanchanasin P."/>
            <person name="Yuki M."/>
            <person name="Kudo T."/>
            <person name="Ohkuma M."/>
            <person name="Tanasupawat S."/>
        </authorList>
    </citation>
    <scope>NUCLEOTIDE SEQUENCE [LARGE SCALE GENOMIC DNA]</scope>
    <source>
        <strain evidence="3 4">LDG1-06</strain>
    </source>
</reference>
<name>A0ABS2AH95_9ACTN</name>
<evidence type="ECO:0000313" key="3">
    <source>
        <dbReference type="EMBL" id="MBM2618728.1"/>
    </source>
</evidence>
<sequence length="174" mass="17560">MERGPLALFGAIVAVGVGPALWMGVQLGAMSNEDSPARPPVVNQQRADKTGQELLGGTGAGEQTNDSPATEPRGHVVPLTTSPSAEPSSSASREPSPSATSPSAEPSPTSDSPSTPPTESTTQPAGDPTDTTEPPVEVTDDPTVPPSPPVGNDDENDDEGGSYGGYVEAEDSGR</sequence>
<feature type="region of interest" description="Disordered" evidence="1">
    <location>
        <begin position="30"/>
        <end position="174"/>
    </location>
</feature>
<gene>
    <name evidence="3" type="ORF">JIG36_24525</name>
</gene>
<dbReference type="Proteomes" id="UP000632138">
    <property type="component" value="Unassembled WGS sequence"/>
</dbReference>
<keyword evidence="2" id="KW-1133">Transmembrane helix</keyword>
<evidence type="ECO:0000313" key="4">
    <source>
        <dbReference type="Proteomes" id="UP000632138"/>
    </source>
</evidence>
<proteinExistence type="predicted"/>
<evidence type="ECO:0000256" key="1">
    <source>
        <dbReference type="SAM" id="MobiDB-lite"/>
    </source>
</evidence>
<feature type="transmembrane region" description="Helical" evidence="2">
    <location>
        <begin position="6"/>
        <end position="25"/>
    </location>
</feature>
<accession>A0ABS2AH95</accession>
<keyword evidence="2" id="KW-0812">Transmembrane</keyword>
<keyword evidence="4" id="KW-1185">Reference proteome</keyword>
<evidence type="ECO:0000256" key="2">
    <source>
        <dbReference type="SAM" id="Phobius"/>
    </source>
</evidence>
<dbReference type="EMBL" id="JAENHP010000008">
    <property type="protein sequence ID" value="MBM2618728.1"/>
    <property type="molecule type" value="Genomic_DNA"/>
</dbReference>
<feature type="compositionally biased region" description="Low complexity" evidence="1">
    <location>
        <begin position="80"/>
        <end position="137"/>
    </location>
</feature>
<comment type="caution">
    <text evidence="3">The sequence shown here is derived from an EMBL/GenBank/DDBJ whole genome shotgun (WGS) entry which is preliminary data.</text>
</comment>
<organism evidence="3 4">
    <name type="scientific">Paractinoplanes ovalisporus</name>
    <dbReference type="NCBI Taxonomy" id="2810368"/>
    <lineage>
        <taxon>Bacteria</taxon>
        <taxon>Bacillati</taxon>
        <taxon>Actinomycetota</taxon>
        <taxon>Actinomycetes</taxon>
        <taxon>Micromonosporales</taxon>
        <taxon>Micromonosporaceae</taxon>
        <taxon>Paractinoplanes</taxon>
    </lineage>
</organism>